<evidence type="ECO:0000313" key="2">
    <source>
        <dbReference type="EMBL" id="EOX99274.1"/>
    </source>
</evidence>
<name>A0A061E2M0_THECC</name>
<organism evidence="2 3">
    <name type="scientific">Theobroma cacao</name>
    <name type="common">Cacao</name>
    <name type="synonym">Cocoa</name>
    <dbReference type="NCBI Taxonomy" id="3641"/>
    <lineage>
        <taxon>Eukaryota</taxon>
        <taxon>Viridiplantae</taxon>
        <taxon>Streptophyta</taxon>
        <taxon>Embryophyta</taxon>
        <taxon>Tracheophyta</taxon>
        <taxon>Spermatophyta</taxon>
        <taxon>Magnoliopsida</taxon>
        <taxon>eudicotyledons</taxon>
        <taxon>Gunneridae</taxon>
        <taxon>Pentapetalae</taxon>
        <taxon>rosids</taxon>
        <taxon>malvids</taxon>
        <taxon>Malvales</taxon>
        <taxon>Malvaceae</taxon>
        <taxon>Byttnerioideae</taxon>
        <taxon>Theobroma</taxon>
    </lineage>
</organism>
<evidence type="ECO:0000259" key="1">
    <source>
        <dbReference type="Pfam" id="PF13966"/>
    </source>
</evidence>
<sequence>MDPIRHPPLLSSIRWNVENPSCLDATSKMLCPLKSFYFHLVGYHGKIATKYELHRRGLLEANAVLCTTCSTKIETLSHLFFTCLVAWKIWMNNCSLWGLKWVHPSDATNFFVAWQHIIPLSGAAEIWNRLFFSLIWSLWLSHFPLGPSRITFKKKKTKTVINIKWERPPPSSLKLNVDGLVLGKPGPTGIEGAIRDHDGFIKGLFSFPTGIEDLNYAEFLANQGGHLSLSLLSMGLLFSPH</sequence>
<dbReference type="EMBL" id="CM001880">
    <property type="protein sequence ID" value="EOX99274.1"/>
    <property type="molecule type" value="Genomic_DNA"/>
</dbReference>
<accession>A0A061E2M0</accession>
<keyword evidence="3" id="KW-1185">Reference proteome</keyword>
<evidence type="ECO:0000313" key="3">
    <source>
        <dbReference type="Proteomes" id="UP000026915"/>
    </source>
</evidence>
<dbReference type="PANTHER" id="PTHR33033">
    <property type="entry name" value="POLYNUCLEOTIDYL TRANSFERASE, RIBONUCLEASE H-LIKE SUPERFAMILY PROTEIN-RELATED"/>
    <property type="match status" value="1"/>
</dbReference>
<protein>
    <recommendedName>
        <fullName evidence="1">Reverse transcriptase zinc-binding domain-containing protein</fullName>
    </recommendedName>
</protein>
<dbReference type="Pfam" id="PF13966">
    <property type="entry name" value="zf-RVT"/>
    <property type="match status" value="1"/>
</dbReference>
<proteinExistence type="predicted"/>
<gene>
    <name evidence="2" type="ORF">TCM_007893</name>
</gene>
<dbReference type="InterPro" id="IPR026960">
    <property type="entry name" value="RVT-Znf"/>
</dbReference>
<dbReference type="PANTHER" id="PTHR33033:SF118">
    <property type="entry name" value="OS02G0175302 PROTEIN"/>
    <property type="match status" value="1"/>
</dbReference>
<dbReference type="HOGENOM" id="CLU_1153415_0_0_1"/>
<dbReference type="AlphaFoldDB" id="A0A061E2M0"/>
<dbReference type="InParanoid" id="A0A061E2M0"/>
<reference evidence="2 3" key="1">
    <citation type="journal article" date="2013" name="Genome Biol.">
        <title>The genome sequence of the most widely cultivated cacao type and its use to identify candidate genes regulating pod color.</title>
        <authorList>
            <person name="Motamayor J.C."/>
            <person name="Mockaitis K."/>
            <person name="Schmutz J."/>
            <person name="Haiminen N."/>
            <person name="Iii D.L."/>
            <person name="Cornejo O."/>
            <person name="Findley S.D."/>
            <person name="Zheng P."/>
            <person name="Utro F."/>
            <person name="Royaert S."/>
            <person name="Saski C."/>
            <person name="Jenkins J."/>
            <person name="Podicheti R."/>
            <person name="Zhao M."/>
            <person name="Scheffler B.E."/>
            <person name="Stack J.C."/>
            <person name="Feltus F.A."/>
            <person name="Mustiga G.M."/>
            <person name="Amores F."/>
            <person name="Phillips W."/>
            <person name="Marelli J.P."/>
            <person name="May G.D."/>
            <person name="Shapiro H."/>
            <person name="Ma J."/>
            <person name="Bustamante C.D."/>
            <person name="Schnell R.J."/>
            <person name="Main D."/>
            <person name="Gilbert D."/>
            <person name="Parida L."/>
            <person name="Kuhn D.N."/>
        </authorList>
    </citation>
    <scope>NUCLEOTIDE SEQUENCE [LARGE SCALE GENOMIC DNA]</scope>
    <source>
        <strain evidence="3">cv. Matina 1-6</strain>
    </source>
</reference>
<feature type="domain" description="Reverse transcriptase zinc-binding" evidence="1">
    <location>
        <begin position="30"/>
        <end position="90"/>
    </location>
</feature>
<dbReference type="Gramene" id="EOX99274">
    <property type="protein sequence ID" value="EOX99274"/>
    <property type="gene ID" value="TCM_007893"/>
</dbReference>
<dbReference type="Proteomes" id="UP000026915">
    <property type="component" value="Chromosome 2"/>
</dbReference>